<geneLocation type="nucleomorph" evidence="5"/>
<organism evidence="5 6">
    <name type="scientific">Hemiselmis andersenii</name>
    <name type="common">Cryptophyte alga</name>
    <dbReference type="NCBI Taxonomy" id="464988"/>
    <lineage>
        <taxon>Eukaryota</taxon>
        <taxon>Cryptophyceae</taxon>
        <taxon>Cryptomonadales</taxon>
        <taxon>Hemiselmidaceae</taxon>
        <taxon>Hemiselmis</taxon>
    </lineage>
</organism>
<gene>
    <name evidence="5" type="ORF">HAN_2g319</name>
</gene>
<evidence type="ECO:0000313" key="6">
    <source>
        <dbReference type="Proteomes" id="UP000243127"/>
    </source>
</evidence>
<dbReference type="AlphaFoldDB" id="A9BKY2"/>
<feature type="compositionally biased region" description="Basic and acidic residues" evidence="4">
    <location>
        <begin position="72"/>
        <end position="84"/>
    </location>
</feature>
<dbReference type="FunFam" id="1.10.10.1410:FF:000002">
    <property type="entry name" value="60S acidic ribosomal protein P2"/>
    <property type="match status" value="1"/>
</dbReference>
<accession>A9BKY2</accession>
<evidence type="ECO:0008006" key="7">
    <source>
        <dbReference type="Google" id="ProtNLM"/>
    </source>
</evidence>
<keyword evidence="5" id="KW-0542">Nucleomorph</keyword>
<proteinExistence type="inferred from homology"/>
<dbReference type="Proteomes" id="UP000243127">
    <property type="component" value="Nucleomorph 2"/>
</dbReference>
<dbReference type="InterPro" id="IPR038716">
    <property type="entry name" value="P1/P2_N_sf"/>
</dbReference>
<dbReference type="Gene3D" id="1.10.10.1410">
    <property type="match status" value="1"/>
</dbReference>
<dbReference type="RefSeq" id="XP_001712462.1">
    <property type="nucleotide sequence ID" value="XM_001712410.1"/>
</dbReference>
<evidence type="ECO:0000256" key="2">
    <source>
        <dbReference type="ARBA" id="ARBA00022980"/>
    </source>
</evidence>
<dbReference type="GO" id="GO:0005840">
    <property type="term" value="C:ribosome"/>
    <property type="evidence" value="ECO:0007669"/>
    <property type="project" value="UniProtKB-KW"/>
</dbReference>
<dbReference type="EMBL" id="CP000882">
    <property type="protein sequence ID" value="ABW98137.1"/>
    <property type="molecule type" value="Genomic_DNA"/>
</dbReference>
<protein>
    <recommendedName>
        <fullName evidence="7">60S acidic ribosomal protein P1</fullName>
    </recommendedName>
</protein>
<feature type="region of interest" description="Disordered" evidence="4">
    <location>
        <begin position="63"/>
        <end position="107"/>
    </location>
</feature>
<dbReference type="GO" id="GO:1990904">
    <property type="term" value="C:ribonucleoprotein complex"/>
    <property type="evidence" value="ECO:0007669"/>
    <property type="project" value="UniProtKB-KW"/>
</dbReference>
<name>A9BKY2_HEMAN</name>
<sequence length="107" mass="12099">MWENKNKSEVACILAGLILSENNLSISESNIKKILNCTEVKVENFWPILFSRLMDDFEFESPVNSQLASEKPILKNEKDGDKSTKKPSNTSDIPKESEEDLGFGLFD</sequence>
<keyword evidence="2" id="KW-0689">Ribosomal protein</keyword>
<comment type="similarity">
    <text evidence="1">Belongs to the eukaryotic ribosomal protein P1/P2 family.</text>
</comment>
<dbReference type="GeneID" id="5739718"/>
<evidence type="ECO:0000313" key="5">
    <source>
        <dbReference type="EMBL" id="ABW98137.1"/>
    </source>
</evidence>
<dbReference type="CDD" id="cd05831">
    <property type="entry name" value="Ribosomal_P1"/>
    <property type="match status" value="1"/>
</dbReference>
<evidence type="ECO:0000256" key="4">
    <source>
        <dbReference type="SAM" id="MobiDB-lite"/>
    </source>
</evidence>
<evidence type="ECO:0000256" key="3">
    <source>
        <dbReference type="ARBA" id="ARBA00023274"/>
    </source>
</evidence>
<keyword evidence="3" id="KW-0687">Ribonucleoprotein</keyword>
<reference evidence="5 6" key="1">
    <citation type="journal article" date="2007" name="Proc. Natl. Acad. Sci. U.S.A.">
        <title>Nucleomorph genome of Hemiselmis andersenii reveals complete intron loss and compaction as a driver of protein structure and function.</title>
        <authorList>
            <person name="Lane C.E."/>
            <person name="van den Heuvel K."/>
            <person name="Kozera C."/>
            <person name="Curtis B.A."/>
            <person name="Parsons B.J."/>
            <person name="Bowman S."/>
            <person name="Archibald J.M."/>
        </authorList>
    </citation>
    <scope>NUCLEOTIDE SEQUENCE [LARGE SCALE GENOMIC DNA]</scope>
    <source>
        <strain evidence="5 6">CCMP644</strain>
    </source>
</reference>
<evidence type="ECO:0000256" key="1">
    <source>
        <dbReference type="ARBA" id="ARBA00005436"/>
    </source>
</evidence>